<sequence length="47" mass="5283">MELVKFQKNKETTRRAKANPPVRPREVVVNEVSDGSGVAGPFRERSD</sequence>
<dbReference type="Proteomes" id="UP000186914">
    <property type="component" value="Unassembled WGS sequence"/>
</dbReference>
<evidence type="ECO:0000313" key="2">
    <source>
        <dbReference type="EMBL" id="SIQ90561.1"/>
    </source>
</evidence>
<proteinExistence type="predicted"/>
<dbReference type="EMBL" id="FTNO01000001">
    <property type="protein sequence ID" value="SIQ90561.1"/>
    <property type="molecule type" value="Genomic_DNA"/>
</dbReference>
<accession>A0A1N6WKH9</accession>
<reference evidence="3" key="1">
    <citation type="submission" date="2017-01" db="EMBL/GenBank/DDBJ databases">
        <authorList>
            <person name="Varghese N."/>
            <person name="Submissions S."/>
        </authorList>
    </citation>
    <scope>NUCLEOTIDE SEQUENCE [LARGE SCALE GENOMIC DNA]</scope>
    <source>
        <strain evidence="3">CGMCC 1.7737</strain>
    </source>
</reference>
<organism evidence="2 3">
    <name type="scientific">Haladaptatus litoreus</name>
    <dbReference type="NCBI Taxonomy" id="553468"/>
    <lineage>
        <taxon>Archaea</taxon>
        <taxon>Methanobacteriati</taxon>
        <taxon>Methanobacteriota</taxon>
        <taxon>Stenosarchaea group</taxon>
        <taxon>Halobacteria</taxon>
        <taxon>Halobacteriales</taxon>
        <taxon>Haladaptataceae</taxon>
        <taxon>Haladaptatus</taxon>
    </lineage>
</organism>
<feature type="region of interest" description="Disordered" evidence="1">
    <location>
        <begin position="1"/>
        <end position="23"/>
    </location>
</feature>
<name>A0A1N6WKH9_9EURY</name>
<dbReference type="AlphaFoldDB" id="A0A1N6WKH9"/>
<keyword evidence="3" id="KW-1185">Reference proteome</keyword>
<gene>
    <name evidence="2" type="ORF">SAMN05421858_0763</name>
</gene>
<protein>
    <submittedName>
        <fullName evidence="2">Uncharacterized protein</fullName>
    </submittedName>
</protein>
<evidence type="ECO:0000256" key="1">
    <source>
        <dbReference type="SAM" id="MobiDB-lite"/>
    </source>
</evidence>
<evidence type="ECO:0000313" key="3">
    <source>
        <dbReference type="Proteomes" id="UP000186914"/>
    </source>
</evidence>
<dbReference type="RefSeq" id="WP_175609621.1">
    <property type="nucleotide sequence ID" value="NZ_FTNO01000001.1"/>
</dbReference>